<feature type="compositionally biased region" description="Low complexity" evidence="1">
    <location>
        <begin position="72"/>
        <end position="86"/>
    </location>
</feature>
<feature type="region of interest" description="Disordered" evidence="1">
    <location>
        <begin position="64"/>
        <end position="124"/>
    </location>
</feature>
<dbReference type="Proteomes" id="UP000559256">
    <property type="component" value="Unassembled WGS sequence"/>
</dbReference>
<accession>A0A8H5CYM7</accession>
<dbReference type="AlphaFoldDB" id="A0A8H5CYM7"/>
<proteinExistence type="predicted"/>
<evidence type="ECO:0000313" key="2">
    <source>
        <dbReference type="EMBL" id="KAF5350325.1"/>
    </source>
</evidence>
<gene>
    <name evidence="2" type="ORF">D9758_012810</name>
</gene>
<keyword evidence="3" id="KW-1185">Reference proteome</keyword>
<protein>
    <submittedName>
        <fullName evidence="2">Uncharacterized protein</fullName>
    </submittedName>
</protein>
<sequence>MEKHRNCKAGNPIIVTLCAVSSTTPVENDAARSYLTSISVFEGEVKGRVRARLVQGRHVRSIMSIASKPSQTSTSNSTSNANSTDNENTRWVVEIRPGMSSAGVRDVPDEDENVRGGKESASGH</sequence>
<reference evidence="2 3" key="1">
    <citation type="journal article" date="2020" name="ISME J.">
        <title>Uncovering the hidden diversity of litter-decomposition mechanisms in mushroom-forming fungi.</title>
        <authorList>
            <person name="Floudas D."/>
            <person name="Bentzer J."/>
            <person name="Ahren D."/>
            <person name="Johansson T."/>
            <person name="Persson P."/>
            <person name="Tunlid A."/>
        </authorList>
    </citation>
    <scope>NUCLEOTIDE SEQUENCE [LARGE SCALE GENOMIC DNA]</scope>
    <source>
        <strain evidence="2 3">CBS 291.85</strain>
    </source>
</reference>
<organism evidence="2 3">
    <name type="scientific">Tetrapyrgos nigripes</name>
    <dbReference type="NCBI Taxonomy" id="182062"/>
    <lineage>
        <taxon>Eukaryota</taxon>
        <taxon>Fungi</taxon>
        <taxon>Dikarya</taxon>
        <taxon>Basidiomycota</taxon>
        <taxon>Agaricomycotina</taxon>
        <taxon>Agaricomycetes</taxon>
        <taxon>Agaricomycetidae</taxon>
        <taxon>Agaricales</taxon>
        <taxon>Marasmiineae</taxon>
        <taxon>Marasmiaceae</taxon>
        <taxon>Tetrapyrgos</taxon>
    </lineage>
</organism>
<evidence type="ECO:0000256" key="1">
    <source>
        <dbReference type="SAM" id="MobiDB-lite"/>
    </source>
</evidence>
<name>A0A8H5CYM7_9AGAR</name>
<dbReference type="EMBL" id="JAACJM010000075">
    <property type="protein sequence ID" value="KAF5350325.1"/>
    <property type="molecule type" value="Genomic_DNA"/>
</dbReference>
<comment type="caution">
    <text evidence="2">The sequence shown here is derived from an EMBL/GenBank/DDBJ whole genome shotgun (WGS) entry which is preliminary data.</text>
</comment>
<evidence type="ECO:0000313" key="3">
    <source>
        <dbReference type="Proteomes" id="UP000559256"/>
    </source>
</evidence>